<dbReference type="InterPro" id="IPR001789">
    <property type="entry name" value="Sig_transdc_resp-reg_receiver"/>
</dbReference>
<dbReference type="GO" id="GO:0032993">
    <property type="term" value="C:protein-DNA complex"/>
    <property type="evidence" value="ECO:0007669"/>
    <property type="project" value="TreeGrafter"/>
</dbReference>
<dbReference type="Gene3D" id="3.40.50.2300">
    <property type="match status" value="1"/>
</dbReference>
<feature type="domain" description="OmpR/PhoB-type" evidence="7">
    <location>
        <begin position="126"/>
        <end position="223"/>
    </location>
</feature>
<evidence type="ECO:0000256" key="5">
    <source>
        <dbReference type="PROSITE-ProRule" id="PRU01091"/>
    </source>
</evidence>
<accession>A0A942I5V6</accession>
<feature type="modified residue" description="4-aspartylphosphate" evidence="4">
    <location>
        <position position="51"/>
    </location>
</feature>
<evidence type="ECO:0000313" key="9">
    <source>
        <dbReference type="Proteomes" id="UP000678281"/>
    </source>
</evidence>
<protein>
    <submittedName>
        <fullName evidence="8">Response regulator transcription factor</fullName>
    </submittedName>
</protein>
<dbReference type="PROSITE" id="PS51755">
    <property type="entry name" value="OMPR_PHOB"/>
    <property type="match status" value="1"/>
</dbReference>
<dbReference type="InterPro" id="IPR001867">
    <property type="entry name" value="OmpR/PhoB-type_DNA-bd"/>
</dbReference>
<dbReference type="PROSITE" id="PS50110">
    <property type="entry name" value="RESPONSE_REGULATORY"/>
    <property type="match status" value="1"/>
</dbReference>
<comment type="caution">
    <text evidence="8">The sequence shown here is derived from an EMBL/GenBank/DDBJ whole genome shotgun (WGS) entry which is preliminary data.</text>
</comment>
<dbReference type="RefSeq" id="WP_212659119.1">
    <property type="nucleotide sequence ID" value="NZ_JAGXTP010000001.1"/>
</dbReference>
<dbReference type="GO" id="GO:0000156">
    <property type="term" value="F:phosphorelay response regulator activity"/>
    <property type="evidence" value="ECO:0007669"/>
    <property type="project" value="TreeGrafter"/>
</dbReference>
<dbReference type="EMBL" id="JAGXTP010000001">
    <property type="protein sequence ID" value="MBS3848078.1"/>
    <property type="molecule type" value="Genomic_DNA"/>
</dbReference>
<reference evidence="8" key="1">
    <citation type="submission" date="2021-04" db="EMBL/GenBank/DDBJ databases">
        <title>Devosia litorisediminis sp. nov., isolated from a sand dune.</title>
        <authorList>
            <person name="Park S."/>
            <person name="Yoon J.-H."/>
        </authorList>
    </citation>
    <scope>NUCLEOTIDE SEQUENCE</scope>
    <source>
        <strain evidence="8">BSSL-BM10</strain>
    </source>
</reference>
<dbReference type="CDD" id="cd00383">
    <property type="entry name" value="trans_reg_C"/>
    <property type="match status" value="1"/>
</dbReference>
<dbReference type="Pfam" id="PF00072">
    <property type="entry name" value="Response_reg"/>
    <property type="match status" value="1"/>
</dbReference>
<dbReference type="AlphaFoldDB" id="A0A942I5V6"/>
<name>A0A942I5V6_9HYPH</name>
<organism evidence="8 9">
    <name type="scientific">Devosia litorisediminis</name>
    <dbReference type="NCBI Taxonomy" id="2829817"/>
    <lineage>
        <taxon>Bacteria</taxon>
        <taxon>Pseudomonadati</taxon>
        <taxon>Pseudomonadota</taxon>
        <taxon>Alphaproteobacteria</taxon>
        <taxon>Hyphomicrobiales</taxon>
        <taxon>Devosiaceae</taxon>
        <taxon>Devosia</taxon>
    </lineage>
</organism>
<dbReference type="GO" id="GO:0000976">
    <property type="term" value="F:transcription cis-regulatory region binding"/>
    <property type="evidence" value="ECO:0007669"/>
    <property type="project" value="TreeGrafter"/>
</dbReference>
<keyword evidence="3" id="KW-0804">Transcription</keyword>
<dbReference type="PANTHER" id="PTHR48111:SF67">
    <property type="entry name" value="TRANSCRIPTIONAL REGULATORY PROTEIN TCTD"/>
    <property type="match status" value="1"/>
</dbReference>
<evidence type="ECO:0000256" key="1">
    <source>
        <dbReference type="ARBA" id="ARBA00023015"/>
    </source>
</evidence>
<dbReference type="InterPro" id="IPR039420">
    <property type="entry name" value="WalR-like"/>
</dbReference>
<keyword evidence="9" id="KW-1185">Reference proteome</keyword>
<dbReference type="PANTHER" id="PTHR48111">
    <property type="entry name" value="REGULATOR OF RPOS"/>
    <property type="match status" value="1"/>
</dbReference>
<keyword evidence="4" id="KW-0597">Phosphoprotein</keyword>
<evidence type="ECO:0000259" key="6">
    <source>
        <dbReference type="PROSITE" id="PS50110"/>
    </source>
</evidence>
<evidence type="ECO:0000259" key="7">
    <source>
        <dbReference type="PROSITE" id="PS51755"/>
    </source>
</evidence>
<keyword evidence="2 5" id="KW-0238">DNA-binding</keyword>
<dbReference type="SUPFAM" id="SSF52172">
    <property type="entry name" value="CheY-like"/>
    <property type="match status" value="1"/>
</dbReference>
<dbReference type="GO" id="GO:0005829">
    <property type="term" value="C:cytosol"/>
    <property type="evidence" value="ECO:0007669"/>
    <property type="project" value="TreeGrafter"/>
</dbReference>
<feature type="domain" description="Response regulatory" evidence="6">
    <location>
        <begin position="2"/>
        <end position="116"/>
    </location>
</feature>
<feature type="DNA-binding region" description="OmpR/PhoB-type" evidence="5">
    <location>
        <begin position="126"/>
        <end position="223"/>
    </location>
</feature>
<evidence type="ECO:0000313" key="8">
    <source>
        <dbReference type="EMBL" id="MBS3848078.1"/>
    </source>
</evidence>
<dbReference type="SMART" id="SM00862">
    <property type="entry name" value="Trans_reg_C"/>
    <property type="match status" value="1"/>
</dbReference>
<dbReference type="Gene3D" id="6.10.250.690">
    <property type="match status" value="1"/>
</dbReference>
<gene>
    <name evidence="8" type="ORF">KD146_05135</name>
</gene>
<dbReference type="InterPro" id="IPR011006">
    <property type="entry name" value="CheY-like_superfamily"/>
</dbReference>
<sequence length="225" mass="24909">MRILLVEDTHDVADAIVASFGRRGDAVDHALTRVAADDLLALQRYDVIILDINLPDGNGLSLLADQRRQGVTTPILMLTARLEVDDRVAALDRGADDYLVKPFDLRELEARVRALARRAQRDPSEGSTITYADLEVDIAGRVVTLGGQPINLTRREFGVLEALLINRGRVISKEQIFERIFSFDQGDVGLNAVEIYVARLRKKLDGGEVSIKTLRGLGYQLFASQ</sequence>
<evidence type="ECO:0000256" key="4">
    <source>
        <dbReference type="PROSITE-ProRule" id="PRU00169"/>
    </source>
</evidence>
<evidence type="ECO:0000256" key="3">
    <source>
        <dbReference type="ARBA" id="ARBA00023163"/>
    </source>
</evidence>
<keyword evidence="1" id="KW-0805">Transcription regulation</keyword>
<dbReference type="Proteomes" id="UP000678281">
    <property type="component" value="Unassembled WGS sequence"/>
</dbReference>
<dbReference type="InterPro" id="IPR036388">
    <property type="entry name" value="WH-like_DNA-bd_sf"/>
</dbReference>
<dbReference type="Gene3D" id="1.10.10.10">
    <property type="entry name" value="Winged helix-like DNA-binding domain superfamily/Winged helix DNA-binding domain"/>
    <property type="match status" value="1"/>
</dbReference>
<proteinExistence type="predicted"/>
<dbReference type="GO" id="GO:0006355">
    <property type="term" value="P:regulation of DNA-templated transcription"/>
    <property type="evidence" value="ECO:0007669"/>
    <property type="project" value="InterPro"/>
</dbReference>
<evidence type="ECO:0000256" key="2">
    <source>
        <dbReference type="ARBA" id="ARBA00023125"/>
    </source>
</evidence>
<dbReference type="Pfam" id="PF00486">
    <property type="entry name" value="Trans_reg_C"/>
    <property type="match status" value="1"/>
</dbReference>
<dbReference type="SMART" id="SM00448">
    <property type="entry name" value="REC"/>
    <property type="match status" value="1"/>
</dbReference>